<evidence type="ECO:0000256" key="2">
    <source>
        <dbReference type="SAM" id="MobiDB-lite"/>
    </source>
</evidence>
<keyword evidence="3" id="KW-0812">Transmembrane</keyword>
<name>A0ABZ1JQY1_9ACTN</name>
<evidence type="ECO:0000256" key="3">
    <source>
        <dbReference type="SAM" id="Phobius"/>
    </source>
</evidence>
<sequence>MTAMHDFWIALVGGLIGGGFTFLGTWYQARTSDKAAHRDHIWALAQRCVEASTTLAITIQRQTYREHGTFEDHEGWSRELMAHESNLTALLALLPDDQQTTRDRVFDLLQGIQHWGEGDVWEEYRIRTTIFLGEMAAWLIALARGSQPPRHQDIDKAADERVLKYRRASLEAELELLNQEGDALELDDAGRARAQKIREELARMDTDRPGIPGPSSGTAESQITPS</sequence>
<keyword evidence="3" id="KW-0472">Membrane</keyword>
<keyword evidence="1" id="KW-0175">Coiled coil</keyword>
<evidence type="ECO:0000256" key="1">
    <source>
        <dbReference type="SAM" id="Coils"/>
    </source>
</evidence>
<feature type="transmembrane region" description="Helical" evidence="3">
    <location>
        <begin position="7"/>
        <end position="27"/>
    </location>
</feature>
<organism evidence="4 5">
    <name type="scientific">Streptomyces tauricus</name>
    <dbReference type="NCBI Taxonomy" id="68274"/>
    <lineage>
        <taxon>Bacteria</taxon>
        <taxon>Bacillati</taxon>
        <taxon>Actinomycetota</taxon>
        <taxon>Actinomycetes</taxon>
        <taxon>Kitasatosporales</taxon>
        <taxon>Streptomycetaceae</taxon>
        <taxon>Streptomyces</taxon>
        <taxon>Streptomyces aurantiacus group</taxon>
    </lineage>
</organism>
<dbReference type="EMBL" id="CP108133">
    <property type="protein sequence ID" value="WTP53414.1"/>
    <property type="molecule type" value="Genomic_DNA"/>
</dbReference>
<dbReference type="RefSeq" id="WP_328939205.1">
    <property type="nucleotide sequence ID" value="NZ_CP108133.1"/>
</dbReference>
<feature type="coiled-coil region" evidence="1">
    <location>
        <begin position="160"/>
        <end position="187"/>
    </location>
</feature>
<feature type="region of interest" description="Disordered" evidence="2">
    <location>
        <begin position="200"/>
        <end position="226"/>
    </location>
</feature>
<dbReference type="Proteomes" id="UP001432166">
    <property type="component" value="Chromosome"/>
</dbReference>
<proteinExistence type="predicted"/>
<keyword evidence="3" id="KW-1133">Transmembrane helix</keyword>
<gene>
    <name evidence="4" type="ORF">OG288_36905</name>
</gene>
<keyword evidence="5" id="KW-1185">Reference proteome</keyword>
<accession>A0ABZ1JQY1</accession>
<evidence type="ECO:0000313" key="4">
    <source>
        <dbReference type="EMBL" id="WTP53414.1"/>
    </source>
</evidence>
<protein>
    <submittedName>
        <fullName evidence="4">Uncharacterized protein</fullName>
    </submittedName>
</protein>
<reference evidence="4" key="1">
    <citation type="submission" date="2022-10" db="EMBL/GenBank/DDBJ databases">
        <title>The complete genomes of actinobacterial strains from the NBC collection.</title>
        <authorList>
            <person name="Joergensen T.S."/>
            <person name="Alvarez Arevalo M."/>
            <person name="Sterndorff E.B."/>
            <person name="Faurdal D."/>
            <person name="Vuksanovic O."/>
            <person name="Mourched A.-S."/>
            <person name="Charusanti P."/>
            <person name="Shaw S."/>
            <person name="Blin K."/>
            <person name="Weber T."/>
        </authorList>
    </citation>
    <scope>NUCLEOTIDE SEQUENCE</scope>
    <source>
        <strain evidence="4">NBC_00189</strain>
    </source>
</reference>
<feature type="compositionally biased region" description="Polar residues" evidence="2">
    <location>
        <begin position="215"/>
        <end position="226"/>
    </location>
</feature>
<evidence type="ECO:0000313" key="5">
    <source>
        <dbReference type="Proteomes" id="UP001432166"/>
    </source>
</evidence>